<accession>A0A090DUZ0</accession>
<protein>
    <submittedName>
        <fullName evidence="1">Uncharacterized protein</fullName>
    </submittedName>
</protein>
<dbReference type="Gene3D" id="3.90.1150.10">
    <property type="entry name" value="Aspartate Aminotransferase, domain 1"/>
    <property type="match status" value="1"/>
</dbReference>
<proteinExistence type="predicted"/>
<evidence type="ECO:0000313" key="2">
    <source>
        <dbReference type="Proteomes" id="UP000045285"/>
    </source>
</evidence>
<sequence length="122" mass="13522">MPSWRALPFFGERIEQRREVILADIQRQRGTKPRRAFGHGWWADAAHVKAAAALDIVADEPDRRERLARLVALAGKRAEALILPASGSQILPIIVSDNARAMARAEALQSHPTRALPCSRRG</sequence>
<evidence type="ECO:0000313" key="1">
    <source>
        <dbReference type="EMBL" id="CDX18209.1"/>
    </source>
</evidence>
<keyword evidence="2" id="KW-1185">Reference proteome</keyword>
<name>A0A090DUZ0_MESPL</name>
<reference evidence="2" key="1">
    <citation type="submission" date="2014-08" db="EMBL/GenBank/DDBJ databases">
        <authorList>
            <person name="Moulin L."/>
        </authorList>
    </citation>
    <scope>NUCLEOTIDE SEQUENCE [LARGE SCALE GENOMIC DNA]</scope>
</reference>
<dbReference type="Proteomes" id="UP000045285">
    <property type="component" value="Unassembled WGS sequence"/>
</dbReference>
<organism evidence="1 2">
    <name type="scientific">Mesorhizobium plurifarium</name>
    <dbReference type="NCBI Taxonomy" id="69974"/>
    <lineage>
        <taxon>Bacteria</taxon>
        <taxon>Pseudomonadati</taxon>
        <taxon>Pseudomonadota</taxon>
        <taxon>Alphaproteobacteria</taxon>
        <taxon>Hyphomicrobiales</taxon>
        <taxon>Phyllobacteriaceae</taxon>
        <taxon>Mesorhizobium</taxon>
    </lineage>
</organism>
<dbReference type="EMBL" id="CCMZ01000020">
    <property type="protein sequence ID" value="CDX18209.1"/>
    <property type="molecule type" value="Genomic_DNA"/>
</dbReference>
<dbReference type="InterPro" id="IPR015422">
    <property type="entry name" value="PyrdxlP-dep_Trfase_small"/>
</dbReference>
<dbReference type="AlphaFoldDB" id="A0A090DUZ0"/>
<gene>
    <name evidence="1" type="ORF">MPL3356_270009</name>
</gene>